<dbReference type="Proteomes" id="UP000749646">
    <property type="component" value="Unassembled WGS sequence"/>
</dbReference>
<protein>
    <submittedName>
        <fullName evidence="1">Uncharacterized protein</fullName>
    </submittedName>
</protein>
<comment type="caution">
    <text evidence="1">The sequence shown here is derived from an EMBL/GenBank/DDBJ whole genome shotgun (WGS) entry which is preliminary data.</text>
</comment>
<evidence type="ECO:0000313" key="2">
    <source>
        <dbReference type="Proteomes" id="UP000749646"/>
    </source>
</evidence>
<sequence length="172" mass="19986">MTRSKSKPCKPEPEVPNIQAWNYVKPEDFDITVETSTKQGQLLRSLRQLVTKEEHFVYRRVQMLSKLAPSVISESIKNCFHHIPKLNDNQKKHLCETKAIDPCAARGDIVAPFQETNYEDTLWLKKMLFTFLANIQRTPEEMNEGSMAWYDFQREQDEAEAAVMKNPTGRPQ</sequence>
<keyword evidence="2" id="KW-1185">Reference proteome</keyword>
<reference evidence="1" key="1">
    <citation type="journal article" date="2020" name="Fungal Divers.">
        <title>Resolving the Mortierellaceae phylogeny through synthesis of multi-gene phylogenetics and phylogenomics.</title>
        <authorList>
            <person name="Vandepol N."/>
            <person name="Liber J."/>
            <person name="Desiro A."/>
            <person name="Na H."/>
            <person name="Kennedy M."/>
            <person name="Barry K."/>
            <person name="Grigoriev I.V."/>
            <person name="Miller A.N."/>
            <person name="O'Donnell K."/>
            <person name="Stajich J.E."/>
            <person name="Bonito G."/>
        </authorList>
    </citation>
    <scope>NUCLEOTIDE SEQUENCE</scope>
    <source>
        <strain evidence="1">MES-2147</strain>
    </source>
</reference>
<gene>
    <name evidence="1" type="ORF">BGZ65_000535</name>
</gene>
<proteinExistence type="predicted"/>
<dbReference type="AlphaFoldDB" id="A0A9P6IRQ5"/>
<name>A0A9P6IRQ5_9FUNG</name>
<dbReference type="EMBL" id="JAAAHW010009386">
    <property type="protein sequence ID" value="KAF9941921.1"/>
    <property type="molecule type" value="Genomic_DNA"/>
</dbReference>
<accession>A0A9P6IRQ5</accession>
<evidence type="ECO:0000313" key="1">
    <source>
        <dbReference type="EMBL" id="KAF9941921.1"/>
    </source>
</evidence>
<organism evidence="1 2">
    <name type="scientific">Modicella reniformis</name>
    <dbReference type="NCBI Taxonomy" id="1440133"/>
    <lineage>
        <taxon>Eukaryota</taxon>
        <taxon>Fungi</taxon>
        <taxon>Fungi incertae sedis</taxon>
        <taxon>Mucoromycota</taxon>
        <taxon>Mortierellomycotina</taxon>
        <taxon>Mortierellomycetes</taxon>
        <taxon>Mortierellales</taxon>
        <taxon>Mortierellaceae</taxon>
        <taxon>Modicella</taxon>
    </lineage>
</organism>